<dbReference type="EMBL" id="BAAADJ010000064">
    <property type="protein sequence ID" value="GAA0346281.1"/>
    <property type="molecule type" value="Genomic_DNA"/>
</dbReference>
<evidence type="ECO:0000313" key="2">
    <source>
        <dbReference type="EMBL" id="GAA0346281.1"/>
    </source>
</evidence>
<dbReference type="Pfam" id="PF01642">
    <property type="entry name" value="MM_CoA_mutase"/>
    <property type="match status" value="2"/>
</dbReference>
<accession>A0ABN0WTK5</accession>
<evidence type="ECO:0000259" key="1">
    <source>
        <dbReference type="Pfam" id="PF01642"/>
    </source>
</evidence>
<dbReference type="InterPro" id="IPR016176">
    <property type="entry name" value="Cbl-dep_enz_cat"/>
</dbReference>
<gene>
    <name evidence="2" type="primary">mutA</name>
    <name evidence="2" type="ORF">GCM10008967_40880</name>
</gene>
<dbReference type="RefSeq" id="WP_343803529.1">
    <property type="nucleotide sequence ID" value="NZ_BAAADJ010000064.1"/>
</dbReference>
<organism evidence="2 3">
    <name type="scientific">Bacillus carboniphilus</name>
    <dbReference type="NCBI Taxonomy" id="86663"/>
    <lineage>
        <taxon>Bacteria</taxon>
        <taxon>Bacillati</taxon>
        <taxon>Bacillota</taxon>
        <taxon>Bacilli</taxon>
        <taxon>Bacillales</taxon>
        <taxon>Bacillaceae</taxon>
        <taxon>Bacillus</taxon>
    </lineage>
</organism>
<feature type="domain" description="Methylmalonyl-CoA mutase alpha/beta chain catalytic" evidence="1">
    <location>
        <begin position="145"/>
        <end position="449"/>
    </location>
</feature>
<comment type="caution">
    <text evidence="2">The sequence shown here is derived from an EMBL/GenBank/DDBJ whole genome shotgun (WGS) entry which is preliminary data.</text>
</comment>
<sequence length="579" mass="65247">MSKSTEISFSPVTMEEWENLSLKTLKSGSLDELITNTFENIKLLPLYTSQNSEKLEGADVPPGIAPFLRGVQNPSEQARPWKVAQWLTSQESMTLLEQINSLESKGQDVISFQTKKFKEEDLTQWFKSMDSNPLKNILVELDENHVHWLNKQGWNKELTGFIGFDPIKCMLEKQSSTANLSTYYDVLSSAAKQVPEKLKTILIDSTVFHNSGADMVTELASILASAVEHIEQLEQRGLPSENILNRILVRIGVGGNFFLEVAKVRALRYLWYKLSSAYNIKSEESKKISIAAETSMVTKTIFDENVNVLRAGNEAFAAVVAGVDYLHIAPFDVCLKDKKELADRIARNTHHLLAEESNLSHALDSAGGSWYIESLTKELAEKAWEMFLTIENRQGLLACVESGWLQECIQKSREKKIKAVKTRELEIVGTNVFVDGNDRKPTETLNAGHNLVHFPSYRLSQSFEKWRLYFNQSPAKVALIGLGTLKEYKDRRDMARNWFASAGVMTEMVDGLEAVKSEDYKAICLCGTGDSYQNWNHSSTIPIFAAGKPMSHEIIKSWIYPERPVEEVVESWVSKGGNE</sequence>
<dbReference type="PANTHER" id="PTHR48101">
    <property type="entry name" value="METHYLMALONYL-COA MUTASE, MITOCHONDRIAL-RELATED"/>
    <property type="match status" value="1"/>
</dbReference>
<dbReference type="InterPro" id="IPR006099">
    <property type="entry name" value="MeMalonylCoA_mutase_a/b_cat"/>
</dbReference>
<keyword evidence="3" id="KW-1185">Reference proteome</keyword>
<evidence type="ECO:0000313" key="3">
    <source>
        <dbReference type="Proteomes" id="UP001500782"/>
    </source>
</evidence>
<dbReference type="Gene3D" id="3.40.50.280">
    <property type="entry name" value="Cobalamin-binding domain"/>
    <property type="match status" value="1"/>
</dbReference>
<name>A0ABN0WTK5_9BACI</name>
<dbReference type="PANTHER" id="PTHR48101:SF1">
    <property type="entry name" value="METHYLMALONYL-COA MUTASE, LARGE SUBUNIT"/>
    <property type="match status" value="1"/>
</dbReference>
<dbReference type="Proteomes" id="UP001500782">
    <property type="component" value="Unassembled WGS sequence"/>
</dbReference>
<feature type="domain" description="Methylmalonyl-CoA mutase alpha/beta chain catalytic" evidence="1">
    <location>
        <begin position="37"/>
        <end position="112"/>
    </location>
</feature>
<dbReference type="Gene3D" id="3.20.20.240">
    <property type="entry name" value="Methylmalonyl-CoA mutase"/>
    <property type="match status" value="1"/>
</dbReference>
<dbReference type="SUPFAM" id="SSF51703">
    <property type="entry name" value="Cobalamin (vitamin B12)-dependent enzymes"/>
    <property type="match status" value="1"/>
</dbReference>
<reference evidence="2 3" key="1">
    <citation type="journal article" date="2019" name="Int. J. Syst. Evol. Microbiol.">
        <title>The Global Catalogue of Microorganisms (GCM) 10K type strain sequencing project: providing services to taxonomists for standard genome sequencing and annotation.</title>
        <authorList>
            <consortium name="The Broad Institute Genomics Platform"/>
            <consortium name="The Broad Institute Genome Sequencing Center for Infectious Disease"/>
            <person name="Wu L."/>
            <person name="Ma J."/>
        </authorList>
    </citation>
    <scope>NUCLEOTIDE SEQUENCE [LARGE SCALE GENOMIC DNA]</scope>
    <source>
        <strain evidence="2 3">JCM 9731</strain>
    </source>
</reference>
<proteinExistence type="predicted"/>
<protein>
    <submittedName>
        <fullName evidence="2">Methylmalonyl-CoA mutase small subunit</fullName>
    </submittedName>
</protein>